<name>A0A323VE84_9RHOO</name>
<keyword evidence="1" id="KW-0472">Membrane</keyword>
<accession>A0A323VE84</accession>
<gene>
    <name evidence="2" type="ORF">DNK49_00310</name>
</gene>
<sequence>MGGSMADTVGQSHRQRLVWLSMLAMPLLFPVALPGMASAVGAFCLFIALGLCLGQPVPLPRWLAQRELNGRAVTVLKRAVDRVVGVVARLGRPRMLALSNRPARVANGVMLSLAGLSMMVPVPIISFDNVLPALAIVLISWGLRLRDGLMLLTGHLVTLAALASVALLWWGGARLATEMISRVAQFLPW</sequence>
<comment type="caution">
    <text evidence="2">The sequence shown here is derived from an EMBL/GenBank/DDBJ whole genome shotgun (WGS) entry which is preliminary data.</text>
</comment>
<dbReference type="Proteomes" id="UP000248259">
    <property type="component" value="Unassembled WGS sequence"/>
</dbReference>
<dbReference type="OrthoDB" id="8585397at2"/>
<keyword evidence="3" id="KW-1185">Reference proteome</keyword>
<dbReference type="PIRSF" id="PIRSF033239">
    <property type="entry name" value="ExoD"/>
    <property type="match status" value="1"/>
</dbReference>
<dbReference type="EMBL" id="QKOE01000001">
    <property type="protein sequence ID" value="PZA18638.1"/>
    <property type="molecule type" value="Genomic_DNA"/>
</dbReference>
<feature type="transmembrane region" description="Helical" evidence="1">
    <location>
        <begin position="149"/>
        <end position="170"/>
    </location>
</feature>
<proteinExistence type="predicted"/>
<dbReference type="PANTHER" id="PTHR41795:SF1">
    <property type="entry name" value="EXOPOLYSACCHARIDE SYNTHESIS PROTEIN"/>
    <property type="match status" value="1"/>
</dbReference>
<dbReference type="PANTHER" id="PTHR41795">
    <property type="entry name" value="EXOPOLYSACCHARIDE SYNTHESIS PROTEIN"/>
    <property type="match status" value="1"/>
</dbReference>
<evidence type="ECO:0000313" key="3">
    <source>
        <dbReference type="Proteomes" id="UP000248259"/>
    </source>
</evidence>
<dbReference type="InterPro" id="IPR010331">
    <property type="entry name" value="ExoD"/>
</dbReference>
<evidence type="ECO:0000313" key="2">
    <source>
        <dbReference type="EMBL" id="PZA18638.1"/>
    </source>
</evidence>
<reference evidence="2 3" key="1">
    <citation type="submission" date="2018-06" db="EMBL/GenBank/DDBJ databases">
        <title>Azoarcus communis strain SWub3 genome.</title>
        <authorList>
            <person name="Zorraquino Salvo V."/>
            <person name="Toubiana D."/>
            <person name="Blumwald E."/>
        </authorList>
    </citation>
    <scope>NUCLEOTIDE SEQUENCE [LARGE SCALE GENOMIC DNA]</scope>
    <source>
        <strain evidence="2 3">SWub3</strain>
    </source>
</reference>
<evidence type="ECO:0000256" key="1">
    <source>
        <dbReference type="SAM" id="Phobius"/>
    </source>
</evidence>
<keyword evidence="1" id="KW-1133">Transmembrane helix</keyword>
<feature type="transmembrane region" description="Helical" evidence="1">
    <location>
        <begin position="27"/>
        <end position="53"/>
    </location>
</feature>
<protein>
    <submittedName>
        <fullName evidence="2">Exopolysaccharide biosynthesis protein</fullName>
    </submittedName>
</protein>
<organism evidence="2 3">
    <name type="scientific">Parazoarcus communis SWub3 = DSM 12120</name>
    <dbReference type="NCBI Taxonomy" id="1121029"/>
    <lineage>
        <taxon>Bacteria</taxon>
        <taxon>Pseudomonadati</taxon>
        <taxon>Pseudomonadota</taxon>
        <taxon>Betaproteobacteria</taxon>
        <taxon>Rhodocyclales</taxon>
        <taxon>Zoogloeaceae</taxon>
        <taxon>Parazoarcus</taxon>
    </lineage>
</organism>
<dbReference type="Pfam" id="PF06055">
    <property type="entry name" value="ExoD"/>
    <property type="match status" value="1"/>
</dbReference>
<dbReference type="AlphaFoldDB" id="A0A323VE84"/>
<keyword evidence="1" id="KW-0812">Transmembrane</keyword>